<dbReference type="SUPFAM" id="SSF47384">
    <property type="entry name" value="Homodimeric domain of signal transducing histidine kinase"/>
    <property type="match status" value="1"/>
</dbReference>
<dbReference type="Proteomes" id="UP001589832">
    <property type="component" value="Unassembled WGS sequence"/>
</dbReference>
<evidence type="ECO:0000256" key="5">
    <source>
        <dbReference type="ARBA" id="ARBA00023125"/>
    </source>
</evidence>
<feature type="domain" description="Histidine kinase" evidence="11">
    <location>
        <begin position="804"/>
        <end position="1016"/>
    </location>
</feature>
<dbReference type="PANTHER" id="PTHR43547">
    <property type="entry name" value="TWO-COMPONENT HISTIDINE KINASE"/>
    <property type="match status" value="1"/>
</dbReference>
<keyword evidence="8" id="KW-0812">Transmembrane</keyword>
<dbReference type="Pfam" id="PF02518">
    <property type="entry name" value="HATPase_c"/>
    <property type="match status" value="1"/>
</dbReference>
<protein>
    <recommendedName>
        <fullName evidence="2">histidine kinase</fullName>
        <ecNumber evidence="2">2.7.13.3</ecNumber>
    </recommendedName>
</protein>
<evidence type="ECO:0000256" key="2">
    <source>
        <dbReference type="ARBA" id="ARBA00012438"/>
    </source>
</evidence>
<evidence type="ECO:0000313" key="14">
    <source>
        <dbReference type="Proteomes" id="UP001589832"/>
    </source>
</evidence>
<dbReference type="PRINTS" id="PR00032">
    <property type="entry name" value="HTHARAC"/>
</dbReference>
<dbReference type="PROSITE" id="PS50109">
    <property type="entry name" value="HIS_KIN"/>
    <property type="match status" value="1"/>
</dbReference>
<dbReference type="InterPro" id="IPR009057">
    <property type="entry name" value="Homeodomain-like_sf"/>
</dbReference>
<dbReference type="InterPro" id="IPR005467">
    <property type="entry name" value="His_kinase_dom"/>
</dbReference>
<evidence type="ECO:0000256" key="9">
    <source>
        <dbReference type="SAM" id="SignalP"/>
    </source>
</evidence>
<dbReference type="RefSeq" id="WP_386061414.1">
    <property type="nucleotide sequence ID" value="NZ_JBHLTQ010000003.1"/>
</dbReference>
<dbReference type="InterPro" id="IPR003594">
    <property type="entry name" value="HATPase_dom"/>
</dbReference>
<dbReference type="SUPFAM" id="SSF46689">
    <property type="entry name" value="Homeodomain-like"/>
    <property type="match status" value="1"/>
</dbReference>
<dbReference type="Gene3D" id="1.10.10.60">
    <property type="entry name" value="Homeodomain-like"/>
    <property type="match status" value="1"/>
</dbReference>
<dbReference type="SMART" id="SM00387">
    <property type="entry name" value="HATPase_c"/>
    <property type="match status" value="1"/>
</dbReference>
<evidence type="ECO:0000259" key="12">
    <source>
        <dbReference type="PROSITE" id="PS50110"/>
    </source>
</evidence>
<evidence type="ECO:0000259" key="11">
    <source>
        <dbReference type="PROSITE" id="PS50109"/>
    </source>
</evidence>
<dbReference type="Gene3D" id="1.10.287.130">
    <property type="match status" value="1"/>
</dbReference>
<sequence>MRRISLYFLLFSLSQFLLSQNSDVQVAFNELTVEHGLSQNSVVSIAQDQTGFMWFATQDGLNKYDGKQFTHFQYQFEDVTRSTYSKLGKVYVDNQDAVWIITNSGVLHKKESASDTFETVKRLNEVSTMLQASNKDYFFGTYGSGLYYISETTKDTLQLLKPTDKHLSTYDLFEFNDKVLAATSNGIIKIDSKKNYHFVDVQEDTNFSSFTHSIKSNKLFLGSYGKGLFVSDGNNIDFKPFEGFNTATLPKDLIIQDILVDSTDKLWVATYGDGAYLIDFQKETIQHFIANKTNPYALHYNDVLSLYEDFTGIVWLGTDGSGLSYYDEDLVKFNVLTNKQAPNNVSIDFVRAIVEKNDRVWLGTSNKGLTSIEFKTNSYTMYTTSNSNLASDRVMSLHANEDGLWVGHQNNGLQKLEGHDSFKSFEVTKGMSIWKIYQAQNNMLWLCTLNGLILFDEHKGIVKTYHSENSILTSNAIRTVEAGDENQLWIGTESEGLYLLNTKSDTILDVSDIQDRVKSLYYSEDILWIGTNGNGLKSYNTKTKHINHFTTEQGLANNVIYGILPGNSNNLWLSSNKGLTRVAVDNDVITEIENFSNYDGLQTNEFNTGAYYKDSYGILYFGGLEGLNWFNPNQLSYNSDKPKTVITGFDVFAKPYPMVQNHVFSANQNTMTFTFSGLHYSQPDRNQYKYQLVNHDPDWISSGNNNSAHYTNLPPDDYTFKVISSNYDGVWNEEPATYTFTIKKPWYISNVALLCYTLLILGIGIWVYRYLKWRWHVKMQLEFEHQETERLKKLDEFKTKLYTNISHEFRTPLTLITGPVEKQLSKPELSKQDKKELLMVQENSKRLLNLVNQMLDLSKLETGHFKLSVKQGNLGVLLKQLAEAFQYKAKQNNIQFQYKIQELKQVWFDSDIIEKIVSNLLSNAVKYTPSSGEILFEASQNNGQLVMSFINNGNTIPNEQLGKLFQRYYQNQKSTDGVGIGLSLVKELAILSHGNIVANTIDSDDIQFTVTLPIERSFYSSSEIIEGDFQTTTKEVKLKDDTEHSTSKNKGKPLLLIVEDEKEINDFINSIFNKDYQIKQVFNGEEGIKFALESIPDIIITDVMMPKLNGIELCDQLKQDARTSHIPIVMLTAKAGDTNEIEGFKSGADAYLTKPFNTEKLKLIVIKQLELREKLKHHYGRTLSIEPSLKINSAENQFLERLKTVLDKNIVNPDFNSTQFCKEMQMSRTQLHRKLNALFGVSTSEFIRTQRLKLAKELLKKSDGTIAEIGYQVGFNTPSYFNKCFREKFGCTPNEYALKHS</sequence>
<dbReference type="InterPro" id="IPR018060">
    <property type="entry name" value="HTH_AraC"/>
</dbReference>
<evidence type="ECO:0000256" key="1">
    <source>
        <dbReference type="ARBA" id="ARBA00000085"/>
    </source>
</evidence>
<dbReference type="Pfam" id="PF07494">
    <property type="entry name" value="Reg_prop"/>
    <property type="match status" value="1"/>
</dbReference>
<feature type="transmembrane region" description="Helical" evidence="8">
    <location>
        <begin position="746"/>
        <end position="771"/>
    </location>
</feature>
<dbReference type="Pfam" id="PF07495">
    <property type="entry name" value="Y_Y_Y"/>
    <property type="match status" value="1"/>
</dbReference>
<dbReference type="InterPro" id="IPR003661">
    <property type="entry name" value="HisK_dim/P_dom"/>
</dbReference>
<dbReference type="InterPro" id="IPR018062">
    <property type="entry name" value="HTH_AraC-typ_CS"/>
</dbReference>
<dbReference type="InterPro" id="IPR011006">
    <property type="entry name" value="CheY-like_superfamily"/>
</dbReference>
<evidence type="ECO:0000259" key="10">
    <source>
        <dbReference type="PROSITE" id="PS01124"/>
    </source>
</evidence>
<keyword evidence="4" id="KW-0805">Transcription regulation</keyword>
<dbReference type="PROSITE" id="PS00041">
    <property type="entry name" value="HTH_ARAC_FAMILY_1"/>
    <property type="match status" value="1"/>
</dbReference>
<dbReference type="SUPFAM" id="SSF55874">
    <property type="entry name" value="ATPase domain of HSP90 chaperone/DNA topoisomerase II/histidine kinase"/>
    <property type="match status" value="1"/>
</dbReference>
<keyword evidence="3 7" id="KW-0597">Phosphoprotein</keyword>
<gene>
    <name evidence="13" type="ORF">ACFFGA_06525</name>
</gene>
<keyword evidence="8" id="KW-1133">Transmembrane helix</keyword>
<dbReference type="CDD" id="cd00082">
    <property type="entry name" value="HisKA"/>
    <property type="match status" value="1"/>
</dbReference>
<dbReference type="Gene3D" id="2.130.10.10">
    <property type="entry name" value="YVTN repeat-like/Quinoprotein amine dehydrogenase"/>
    <property type="match status" value="2"/>
</dbReference>
<dbReference type="Pfam" id="PF12833">
    <property type="entry name" value="HTH_18"/>
    <property type="match status" value="1"/>
</dbReference>
<dbReference type="InterPro" id="IPR001789">
    <property type="entry name" value="Sig_transdc_resp-reg_receiver"/>
</dbReference>
<evidence type="ECO:0000256" key="3">
    <source>
        <dbReference type="ARBA" id="ARBA00022553"/>
    </source>
</evidence>
<dbReference type="InterPro" id="IPR036890">
    <property type="entry name" value="HATPase_C_sf"/>
</dbReference>
<comment type="catalytic activity">
    <reaction evidence="1">
        <text>ATP + protein L-histidine = ADP + protein N-phospho-L-histidine.</text>
        <dbReference type="EC" id="2.7.13.3"/>
    </reaction>
</comment>
<feature type="modified residue" description="4-aspartylphosphate" evidence="7">
    <location>
        <position position="1102"/>
    </location>
</feature>
<dbReference type="Pfam" id="PF00512">
    <property type="entry name" value="HisKA"/>
    <property type="match status" value="1"/>
</dbReference>
<dbReference type="InterPro" id="IPR036097">
    <property type="entry name" value="HisK_dim/P_sf"/>
</dbReference>
<dbReference type="Gene3D" id="3.40.50.2300">
    <property type="match status" value="1"/>
</dbReference>
<evidence type="ECO:0000256" key="8">
    <source>
        <dbReference type="SAM" id="Phobius"/>
    </source>
</evidence>
<dbReference type="InterPro" id="IPR013783">
    <property type="entry name" value="Ig-like_fold"/>
</dbReference>
<dbReference type="Gene3D" id="3.30.565.10">
    <property type="entry name" value="Histidine kinase-like ATPase, C-terminal domain"/>
    <property type="match status" value="1"/>
</dbReference>
<dbReference type="SMART" id="SM00448">
    <property type="entry name" value="REC"/>
    <property type="match status" value="1"/>
</dbReference>
<dbReference type="PANTHER" id="PTHR43547:SF2">
    <property type="entry name" value="HYBRID SIGNAL TRANSDUCTION HISTIDINE KINASE C"/>
    <property type="match status" value="1"/>
</dbReference>
<name>A0ABV6QA87_9FLAO</name>
<dbReference type="PROSITE" id="PS01124">
    <property type="entry name" value="HTH_ARAC_FAMILY_2"/>
    <property type="match status" value="1"/>
</dbReference>
<evidence type="ECO:0000256" key="6">
    <source>
        <dbReference type="ARBA" id="ARBA00023163"/>
    </source>
</evidence>
<dbReference type="SMART" id="SM00388">
    <property type="entry name" value="HisKA"/>
    <property type="match status" value="1"/>
</dbReference>
<evidence type="ECO:0000256" key="7">
    <source>
        <dbReference type="PROSITE-ProRule" id="PRU00169"/>
    </source>
</evidence>
<reference evidence="13 14" key="1">
    <citation type="submission" date="2024-09" db="EMBL/GenBank/DDBJ databases">
        <authorList>
            <person name="Sun Q."/>
            <person name="Mori K."/>
        </authorList>
    </citation>
    <scope>NUCLEOTIDE SEQUENCE [LARGE SCALE GENOMIC DNA]</scope>
    <source>
        <strain evidence="13 14">NCAIM B.02481</strain>
    </source>
</reference>
<dbReference type="Pfam" id="PF00072">
    <property type="entry name" value="Response_reg"/>
    <property type="match status" value="1"/>
</dbReference>
<proteinExistence type="predicted"/>
<comment type="caution">
    <text evidence="13">The sequence shown here is derived from an EMBL/GenBank/DDBJ whole genome shotgun (WGS) entry which is preliminary data.</text>
</comment>
<feature type="domain" description="Response regulatory" evidence="12">
    <location>
        <begin position="1054"/>
        <end position="1169"/>
    </location>
</feature>
<dbReference type="SUPFAM" id="SSF52172">
    <property type="entry name" value="CheY-like"/>
    <property type="match status" value="1"/>
</dbReference>
<feature type="signal peptide" evidence="9">
    <location>
        <begin position="1"/>
        <end position="19"/>
    </location>
</feature>
<keyword evidence="9" id="KW-0732">Signal</keyword>
<feature type="domain" description="HTH araC/xylS-type" evidence="10">
    <location>
        <begin position="1200"/>
        <end position="1299"/>
    </location>
</feature>
<dbReference type="InterPro" id="IPR011123">
    <property type="entry name" value="Y_Y_Y"/>
</dbReference>
<dbReference type="CDD" id="cd17574">
    <property type="entry name" value="REC_OmpR"/>
    <property type="match status" value="1"/>
</dbReference>
<dbReference type="PROSITE" id="PS50110">
    <property type="entry name" value="RESPONSE_REGULATORY"/>
    <property type="match status" value="1"/>
</dbReference>
<dbReference type="SUPFAM" id="SSF63829">
    <property type="entry name" value="Calcium-dependent phosphotriesterase"/>
    <property type="match status" value="2"/>
</dbReference>
<keyword evidence="6" id="KW-0804">Transcription</keyword>
<evidence type="ECO:0000313" key="13">
    <source>
        <dbReference type="EMBL" id="MFC0604201.1"/>
    </source>
</evidence>
<feature type="chain" id="PRO_5047263226" description="histidine kinase" evidence="9">
    <location>
        <begin position="20"/>
        <end position="1301"/>
    </location>
</feature>
<dbReference type="SMART" id="SM00342">
    <property type="entry name" value="HTH_ARAC"/>
    <property type="match status" value="1"/>
</dbReference>
<dbReference type="InterPro" id="IPR015943">
    <property type="entry name" value="WD40/YVTN_repeat-like_dom_sf"/>
</dbReference>
<keyword evidence="5" id="KW-0238">DNA-binding</keyword>
<evidence type="ECO:0000256" key="4">
    <source>
        <dbReference type="ARBA" id="ARBA00023015"/>
    </source>
</evidence>
<accession>A0ABV6QA87</accession>
<keyword evidence="14" id="KW-1185">Reference proteome</keyword>
<keyword evidence="8" id="KW-0472">Membrane</keyword>
<dbReference type="EC" id="2.7.13.3" evidence="2"/>
<organism evidence="13 14">
    <name type="scientific">Winogradskyella pulchriflava</name>
    <dbReference type="NCBI Taxonomy" id="1110688"/>
    <lineage>
        <taxon>Bacteria</taxon>
        <taxon>Pseudomonadati</taxon>
        <taxon>Bacteroidota</taxon>
        <taxon>Flavobacteriia</taxon>
        <taxon>Flavobacteriales</taxon>
        <taxon>Flavobacteriaceae</taxon>
        <taxon>Winogradskyella</taxon>
    </lineage>
</organism>
<dbReference type="Gene3D" id="2.60.40.10">
    <property type="entry name" value="Immunoglobulins"/>
    <property type="match status" value="1"/>
</dbReference>
<dbReference type="InterPro" id="IPR011110">
    <property type="entry name" value="Reg_prop"/>
</dbReference>
<dbReference type="InterPro" id="IPR020449">
    <property type="entry name" value="Tscrpt_reg_AraC-type_HTH"/>
</dbReference>
<dbReference type="EMBL" id="JBHLTQ010000003">
    <property type="protein sequence ID" value="MFC0604201.1"/>
    <property type="molecule type" value="Genomic_DNA"/>
</dbReference>